<evidence type="ECO:0000313" key="1">
    <source>
        <dbReference type="EMBL" id="CAB4128639.1"/>
    </source>
</evidence>
<gene>
    <name evidence="1" type="ORF">UFOVP113_63</name>
    <name evidence="2" type="ORF">UFOVP225_50</name>
</gene>
<evidence type="ECO:0000313" key="2">
    <source>
        <dbReference type="EMBL" id="CAB5219284.1"/>
    </source>
</evidence>
<name>A0A6J5L9Z5_9CAUD</name>
<reference evidence="1" key="1">
    <citation type="submission" date="2020-04" db="EMBL/GenBank/DDBJ databases">
        <authorList>
            <person name="Chiriac C."/>
            <person name="Salcher M."/>
            <person name="Ghai R."/>
            <person name="Kavagutti S V."/>
        </authorList>
    </citation>
    <scope>NUCLEOTIDE SEQUENCE</scope>
</reference>
<organism evidence="1">
    <name type="scientific">uncultured Caudovirales phage</name>
    <dbReference type="NCBI Taxonomy" id="2100421"/>
    <lineage>
        <taxon>Viruses</taxon>
        <taxon>Duplodnaviria</taxon>
        <taxon>Heunggongvirae</taxon>
        <taxon>Uroviricota</taxon>
        <taxon>Caudoviricetes</taxon>
        <taxon>Peduoviridae</taxon>
        <taxon>Maltschvirus</taxon>
        <taxon>Maltschvirus maltsch</taxon>
    </lineage>
</organism>
<dbReference type="EMBL" id="LR796231">
    <property type="protein sequence ID" value="CAB4128639.1"/>
    <property type="molecule type" value="Genomic_DNA"/>
</dbReference>
<protein>
    <submittedName>
        <fullName evidence="1">Uncharacterized protein</fullName>
    </submittedName>
</protein>
<accession>A0A6J5L9Z5</accession>
<sequence>MATYTPVRLAGPAQLSTSATAIYTAPASTTTVIKQIIINNTSASAVAVSAYVLPVSATASAANAIISSLTVAPNSQLIWAADIPITAGEKLSMLAATGSVMTYVVSGIEIV</sequence>
<dbReference type="EMBL" id="LR798275">
    <property type="protein sequence ID" value="CAB5219284.1"/>
    <property type="molecule type" value="Genomic_DNA"/>
</dbReference>
<proteinExistence type="predicted"/>